<dbReference type="RefSeq" id="XP_011202443.2">
    <property type="nucleotide sequence ID" value="XM_011204141.4"/>
</dbReference>
<dbReference type="SMART" id="SM00718">
    <property type="entry name" value="DM4_12"/>
    <property type="match status" value="1"/>
</dbReference>
<dbReference type="AlphaFoldDB" id="A0A6I9V3G1"/>
<dbReference type="PANTHER" id="PTHR21398">
    <property type="entry name" value="AGAP007094-PA"/>
    <property type="match status" value="1"/>
</dbReference>
<evidence type="ECO:0000256" key="1">
    <source>
        <dbReference type="SAM" id="Phobius"/>
    </source>
</evidence>
<evidence type="ECO:0000313" key="2">
    <source>
        <dbReference type="Proteomes" id="UP001652620"/>
    </source>
</evidence>
<sequence length="356" mass="40339">MCELHHTTRSIEQLTYTYVFLIALTIIIAVEATSTATTILHSSRENEFTAKIGSNGFVADHSKQTHSRRKRLVWITEDGRLALPPGTALTITPTISMPLVRHPPEGFFSNVSISFPLTIDFDKLGLTDESNPLGDLPPVFTRQFGRSTGHVLGDYVARYLNYKSKRDLAAQSKPLDKETPVFKIKMDSENVEKLELPRLPEHFKHAFHGGERVILYGVVEDLLGTFGINGKACLLRTICEVHSRKLHHLGVLGEITKLFLTATNSPFAELIPEYVRAQEIGEGRKAPGECFPYYKECPKSIFRETQKDKYSESQTDDYDELQENEVIKEELPDKLLKFSTAKQTENHQKKKKLFSM</sequence>
<keyword evidence="1" id="KW-0472">Membrane</keyword>
<protein>
    <submittedName>
        <fullName evidence="3">Uncharacterized protein LOC105225608</fullName>
    </submittedName>
</protein>
<keyword evidence="1" id="KW-1133">Transmembrane helix</keyword>
<dbReference type="KEGG" id="bdr:105225608"/>
<accession>A0A6I9V3G1</accession>
<name>A0A6I9V3G1_BACDO</name>
<gene>
    <name evidence="3" type="primary">LOC105225608</name>
</gene>
<dbReference type="Proteomes" id="UP001652620">
    <property type="component" value="Unplaced"/>
</dbReference>
<dbReference type="GeneID" id="105225608"/>
<dbReference type="OrthoDB" id="6339724at2759"/>
<dbReference type="InterPro" id="IPR006631">
    <property type="entry name" value="DM4_12"/>
</dbReference>
<reference evidence="3" key="1">
    <citation type="submission" date="2025-08" db="UniProtKB">
        <authorList>
            <consortium name="RefSeq"/>
        </authorList>
    </citation>
    <scope>IDENTIFICATION</scope>
    <source>
        <tissue evidence="3">Adult</tissue>
    </source>
</reference>
<proteinExistence type="predicted"/>
<keyword evidence="2" id="KW-1185">Reference proteome</keyword>
<evidence type="ECO:0000313" key="3">
    <source>
        <dbReference type="RefSeq" id="XP_011202443.2"/>
    </source>
</evidence>
<organism evidence="2 3">
    <name type="scientific">Bactrocera dorsalis</name>
    <name type="common">Oriental fruit fly</name>
    <name type="synonym">Dacus dorsalis</name>
    <dbReference type="NCBI Taxonomy" id="27457"/>
    <lineage>
        <taxon>Eukaryota</taxon>
        <taxon>Metazoa</taxon>
        <taxon>Ecdysozoa</taxon>
        <taxon>Arthropoda</taxon>
        <taxon>Hexapoda</taxon>
        <taxon>Insecta</taxon>
        <taxon>Pterygota</taxon>
        <taxon>Neoptera</taxon>
        <taxon>Endopterygota</taxon>
        <taxon>Diptera</taxon>
        <taxon>Brachycera</taxon>
        <taxon>Muscomorpha</taxon>
        <taxon>Tephritoidea</taxon>
        <taxon>Tephritidae</taxon>
        <taxon>Bactrocera</taxon>
        <taxon>Bactrocera</taxon>
    </lineage>
</organism>
<keyword evidence="1" id="KW-0812">Transmembrane</keyword>
<dbReference type="PANTHER" id="PTHR21398:SF6">
    <property type="entry name" value="AGAP007094-PA"/>
    <property type="match status" value="1"/>
</dbReference>
<feature type="transmembrane region" description="Helical" evidence="1">
    <location>
        <begin position="16"/>
        <end position="40"/>
    </location>
</feature>
<dbReference type="InParanoid" id="A0A6I9V3G1"/>
<dbReference type="Pfam" id="PF07841">
    <property type="entry name" value="DM4_12"/>
    <property type="match status" value="1"/>
</dbReference>